<dbReference type="Gene3D" id="1.10.10.60">
    <property type="entry name" value="Homeodomain-like"/>
    <property type="match status" value="1"/>
</dbReference>
<dbReference type="PANTHER" id="PTHR46796">
    <property type="entry name" value="HTH-TYPE TRANSCRIPTIONAL ACTIVATOR RHAS-RELATED"/>
    <property type="match status" value="1"/>
</dbReference>
<dbReference type="GO" id="GO:0003700">
    <property type="term" value="F:DNA-binding transcription factor activity"/>
    <property type="evidence" value="ECO:0007669"/>
    <property type="project" value="InterPro"/>
</dbReference>
<dbReference type="InterPro" id="IPR020449">
    <property type="entry name" value="Tscrpt_reg_AraC-type_HTH"/>
</dbReference>
<evidence type="ECO:0000256" key="3">
    <source>
        <dbReference type="ARBA" id="ARBA00023163"/>
    </source>
</evidence>
<organism evidence="5 6">
    <name type="scientific">Pseudoalteromonas luteoviolacea (strain 2ta16)</name>
    <dbReference type="NCBI Taxonomy" id="1353533"/>
    <lineage>
        <taxon>Bacteria</taxon>
        <taxon>Pseudomonadati</taxon>
        <taxon>Pseudomonadota</taxon>
        <taxon>Gammaproteobacteria</taxon>
        <taxon>Alteromonadales</taxon>
        <taxon>Pseudoalteromonadaceae</taxon>
        <taxon>Pseudoalteromonas</taxon>
    </lineage>
</organism>
<dbReference type="PATRIC" id="fig|1353533.3.peg.868"/>
<evidence type="ECO:0000313" key="6">
    <source>
        <dbReference type="Proteomes" id="UP000017820"/>
    </source>
</evidence>
<dbReference type="InterPro" id="IPR046532">
    <property type="entry name" value="DUF6597"/>
</dbReference>
<sequence>MYTIIPPPLSQAPYVLNLWHTYSQNLATQTLHSDGCISILFVISGNSTIDNTRLSNSAYLVGPHTKSLRWHFSSQRQYLLGVRLTPLGAKNFTKTPLKELKNQCIELQDAVPICKHVIDALMSQNHPINEKIKILLQWLEAQFQSGMHCLPDAFLKVNKHINMSPRSIKFSELYDTLNISSRRVERAFCQTMGISAKELATLVEVSRARDLIKAHPSTPLTDIAHQLDYADQSHFIRQFKKVMNITPKQYRKRT</sequence>
<dbReference type="Pfam" id="PF20240">
    <property type="entry name" value="DUF6597"/>
    <property type="match status" value="1"/>
</dbReference>
<dbReference type="Pfam" id="PF12833">
    <property type="entry name" value="HTH_18"/>
    <property type="match status" value="1"/>
</dbReference>
<dbReference type="SMART" id="SM00342">
    <property type="entry name" value="HTH_ARAC"/>
    <property type="match status" value="1"/>
</dbReference>
<dbReference type="InterPro" id="IPR018060">
    <property type="entry name" value="HTH_AraC"/>
</dbReference>
<dbReference type="AlphaFoldDB" id="V4HAF7"/>
<protein>
    <submittedName>
        <fullName evidence="5">AraC-type DNA-binding domain-containing protein</fullName>
    </submittedName>
</protein>
<name>V4HAF7_PSEL2</name>
<proteinExistence type="predicted"/>
<dbReference type="PROSITE" id="PS01124">
    <property type="entry name" value="HTH_ARAC_FAMILY_2"/>
    <property type="match status" value="1"/>
</dbReference>
<dbReference type="EMBL" id="AUSV01000013">
    <property type="protein sequence ID" value="ESP94441.1"/>
    <property type="molecule type" value="Genomic_DNA"/>
</dbReference>
<dbReference type="InterPro" id="IPR050204">
    <property type="entry name" value="AraC_XylS_family_regulators"/>
</dbReference>
<comment type="caution">
    <text evidence="5">The sequence shown here is derived from an EMBL/GenBank/DDBJ whole genome shotgun (WGS) entry which is preliminary data.</text>
</comment>
<keyword evidence="3" id="KW-0804">Transcription</keyword>
<keyword evidence="2 5" id="KW-0238">DNA-binding</keyword>
<evidence type="ECO:0000256" key="1">
    <source>
        <dbReference type="ARBA" id="ARBA00023015"/>
    </source>
</evidence>
<evidence type="ECO:0000259" key="4">
    <source>
        <dbReference type="PROSITE" id="PS01124"/>
    </source>
</evidence>
<dbReference type="GO" id="GO:0043565">
    <property type="term" value="F:sequence-specific DNA binding"/>
    <property type="evidence" value="ECO:0007669"/>
    <property type="project" value="InterPro"/>
</dbReference>
<dbReference type="InterPro" id="IPR009057">
    <property type="entry name" value="Homeodomain-like_sf"/>
</dbReference>
<dbReference type="PRINTS" id="PR00032">
    <property type="entry name" value="HTHARAC"/>
</dbReference>
<keyword evidence="1" id="KW-0805">Transcription regulation</keyword>
<feature type="domain" description="HTH araC/xylS-type" evidence="4">
    <location>
        <begin position="151"/>
        <end position="253"/>
    </location>
</feature>
<accession>V4HAF7</accession>
<gene>
    <name evidence="5" type="ORF">PL2TA16_00441</name>
</gene>
<dbReference type="Proteomes" id="UP000017820">
    <property type="component" value="Unassembled WGS sequence"/>
</dbReference>
<evidence type="ECO:0000256" key="2">
    <source>
        <dbReference type="ARBA" id="ARBA00023125"/>
    </source>
</evidence>
<dbReference type="SUPFAM" id="SSF46689">
    <property type="entry name" value="Homeodomain-like"/>
    <property type="match status" value="1"/>
</dbReference>
<dbReference type="RefSeq" id="WP_023397829.1">
    <property type="nucleotide sequence ID" value="NZ_AUSV01000013.1"/>
</dbReference>
<reference evidence="6" key="1">
    <citation type="journal article" date="2014" name="Nat. Chem. Biol.">
        <title>Biosynthesis of polybrominated aromatic organic compounds by marine bacteria.</title>
        <authorList>
            <person name="Agarwal V."/>
            <person name="El Gamal A.A."/>
            <person name="Yamanaka K."/>
            <person name="Poth D."/>
            <person name="Kersten R.D."/>
            <person name="Schorn M."/>
            <person name="Allen E.E."/>
            <person name="Moore B.S."/>
        </authorList>
    </citation>
    <scope>NUCLEOTIDE SEQUENCE [LARGE SCALE GENOMIC DNA]</scope>
    <source>
        <strain evidence="6">2ta16</strain>
    </source>
</reference>
<evidence type="ECO:0000313" key="5">
    <source>
        <dbReference type="EMBL" id="ESP94441.1"/>
    </source>
</evidence>